<comment type="caution">
    <text evidence="3">The sequence shown here is derived from an EMBL/GenBank/DDBJ whole genome shotgun (WGS) entry which is preliminary data.</text>
</comment>
<name>A0A445JFB1_GLYSO</name>
<gene>
    <name evidence="3" type="ORF">D0Y65_020696</name>
</gene>
<evidence type="ECO:0000313" key="4">
    <source>
        <dbReference type="Proteomes" id="UP000289340"/>
    </source>
</evidence>
<evidence type="ECO:0000256" key="1">
    <source>
        <dbReference type="ARBA" id="ARBA00023027"/>
    </source>
</evidence>
<accession>A0A445JFB1</accession>
<dbReference type="Gene3D" id="3.40.50.10140">
    <property type="entry name" value="Toll/interleukin-1 receptor homology (TIR) domain"/>
    <property type="match status" value="1"/>
</dbReference>
<dbReference type="PANTHER" id="PTHR32009:SF139">
    <property type="entry name" value="TOLL-INTERLEUKIN-RESISTANCE (TIR) DOMAIN FAMILY PROTEIN"/>
    <property type="match status" value="1"/>
</dbReference>
<evidence type="ECO:0000313" key="3">
    <source>
        <dbReference type="EMBL" id="RZB97133.1"/>
    </source>
</evidence>
<protein>
    <recommendedName>
        <fullName evidence="2">TIR domain-containing protein</fullName>
    </recommendedName>
</protein>
<dbReference type="InterPro" id="IPR035897">
    <property type="entry name" value="Toll_tir_struct_dom_sf"/>
</dbReference>
<dbReference type="PROSITE" id="PS50104">
    <property type="entry name" value="TIR"/>
    <property type="match status" value="1"/>
</dbReference>
<dbReference type="AlphaFoldDB" id="A0A445JFB1"/>
<dbReference type="EMBL" id="QZWG01000008">
    <property type="protein sequence ID" value="RZB97133.1"/>
    <property type="molecule type" value="Genomic_DNA"/>
</dbReference>
<feature type="domain" description="TIR" evidence="2">
    <location>
        <begin position="1"/>
        <end position="113"/>
    </location>
</feature>
<reference evidence="3 4" key="1">
    <citation type="submission" date="2018-09" db="EMBL/GenBank/DDBJ databases">
        <title>A high-quality reference genome of wild soybean provides a powerful tool to mine soybean genomes.</title>
        <authorList>
            <person name="Xie M."/>
            <person name="Chung C.Y.L."/>
            <person name="Li M.-W."/>
            <person name="Wong F.-L."/>
            <person name="Chan T.-F."/>
            <person name="Lam H.-M."/>
        </authorList>
    </citation>
    <scope>NUCLEOTIDE SEQUENCE [LARGE SCALE GENOMIC DNA]</scope>
    <source>
        <strain evidence="4">cv. W05</strain>
        <tissue evidence="3">Hypocotyl of etiolated seedlings</tissue>
    </source>
</reference>
<dbReference type="InterPro" id="IPR000157">
    <property type="entry name" value="TIR_dom"/>
</dbReference>
<keyword evidence="1" id="KW-0520">NAD</keyword>
<dbReference type="Pfam" id="PF01582">
    <property type="entry name" value="TIR"/>
    <property type="match status" value="1"/>
</dbReference>
<dbReference type="Proteomes" id="UP000289340">
    <property type="component" value="Chromosome 8"/>
</dbReference>
<evidence type="ECO:0000259" key="2">
    <source>
        <dbReference type="PROSITE" id="PS50104"/>
    </source>
</evidence>
<organism evidence="3 4">
    <name type="scientific">Glycine soja</name>
    <name type="common">Wild soybean</name>
    <dbReference type="NCBI Taxonomy" id="3848"/>
    <lineage>
        <taxon>Eukaryota</taxon>
        <taxon>Viridiplantae</taxon>
        <taxon>Streptophyta</taxon>
        <taxon>Embryophyta</taxon>
        <taxon>Tracheophyta</taxon>
        <taxon>Spermatophyta</taxon>
        <taxon>Magnoliopsida</taxon>
        <taxon>eudicotyledons</taxon>
        <taxon>Gunneridae</taxon>
        <taxon>Pentapetalae</taxon>
        <taxon>rosids</taxon>
        <taxon>fabids</taxon>
        <taxon>Fabales</taxon>
        <taxon>Fabaceae</taxon>
        <taxon>Papilionoideae</taxon>
        <taxon>50 kb inversion clade</taxon>
        <taxon>NPAAA clade</taxon>
        <taxon>indigoferoid/millettioid clade</taxon>
        <taxon>Phaseoleae</taxon>
        <taxon>Glycine</taxon>
        <taxon>Glycine subgen. Soja</taxon>
    </lineage>
</organism>
<dbReference type="PANTHER" id="PTHR32009">
    <property type="entry name" value="TMV RESISTANCE PROTEIN N-LIKE"/>
    <property type="match status" value="1"/>
</dbReference>
<dbReference type="SUPFAM" id="SSF52200">
    <property type="entry name" value="Toll/Interleukin receptor TIR domain"/>
    <property type="match status" value="1"/>
</dbReference>
<proteinExistence type="predicted"/>
<sequence>MSSSASEAQTHAMVFLAISTRLFMTEEFTLSLITRIFGVDIVVLSNNYASSLFCLDELAYTLECRERKNLLVLPIFYNLNPSHVRHQKEAAQGWKYQILLYRSKYSRVVRSTKQGGPSTAFWFHNKFPARVLCLLIAPVLYFKRPKVFINGEVQESCFDRGDQKEVRLSELDNTYLFGLQKISFVDKLFQVPFELEWNHVEVTYEKQHLQNTFVLLSFPTYKNSNRAIRGGALESTRDATIANREHLSDYLEVRDELLTLGD</sequence>
<dbReference type="GO" id="GO:0007165">
    <property type="term" value="P:signal transduction"/>
    <property type="evidence" value="ECO:0007669"/>
    <property type="project" value="InterPro"/>
</dbReference>
<keyword evidence="4" id="KW-1185">Reference proteome</keyword>